<protein>
    <submittedName>
        <fullName evidence="1">Uncharacterized protein</fullName>
    </submittedName>
</protein>
<dbReference type="AlphaFoldDB" id="A0A0R1MIV1"/>
<reference evidence="1 2" key="1">
    <citation type="journal article" date="2015" name="Genome Announc.">
        <title>Expanding the biotechnology potential of lactobacilli through comparative genomics of 213 strains and associated genera.</title>
        <authorList>
            <person name="Sun Z."/>
            <person name="Harris H.M."/>
            <person name="McCann A."/>
            <person name="Guo C."/>
            <person name="Argimon S."/>
            <person name="Zhang W."/>
            <person name="Yang X."/>
            <person name="Jeffery I.B."/>
            <person name="Cooney J.C."/>
            <person name="Kagawa T.F."/>
            <person name="Liu W."/>
            <person name="Song Y."/>
            <person name="Salvetti E."/>
            <person name="Wrobel A."/>
            <person name="Rasinkangas P."/>
            <person name="Parkhill J."/>
            <person name="Rea M.C."/>
            <person name="O'Sullivan O."/>
            <person name="Ritari J."/>
            <person name="Douillard F.P."/>
            <person name="Paul Ross R."/>
            <person name="Yang R."/>
            <person name="Briner A.E."/>
            <person name="Felis G.E."/>
            <person name="de Vos W.M."/>
            <person name="Barrangou R."/>
            <person name="Klaenhammer T.R."/>
            <person name="Caufield P.W."/>
            <person name="Cui Y."/>
            <person name="Zhang H."/>
            <person name="O'Toole P.W."/>
        </authorList>
    </citation>
    <scope>NUCLEOTIDE SEQUENCE [LARGE SCALE GENOMIC DNA]</scope>
    <source>
        <strain evidence="1 2">DSM 19519</strain>
    </source>
</reference>
<evidence type="ECO:0000313" key="1">
    <source>
        <dbReference type="EMBL" id="KRL07920.1"/>
    </source>
</evidence>
<dbReference type="Proteomes" id="UP000051448">
    <property type="component" value="Unassembled WGS sequence"/>
</dbReference>
<sequence>MSKVFLDKISATAHIESVVGTTDFSNGQFLELGVLESDGESRAVKPANSEETAEVLLAHAPIDYGYPDFDLAKWKLEAGKIGRAYHLQKGDVIEVTTDLVADADKVTVGANLTIGENGLGFKAAAADARGIARLISKESQGFDGDVCVIAIL</sequence>
<proteinExistence type="predicted"/>
<dbReference type="GeneID" id="98309618"/>
<dbReference type="PATRIC" id="fig|1423759.3.peg.1042"/>
<dbReference type="EMBL" id="AZDX01000003">
    <property type="protein sequence ID" value="KRL07920.1"/>
    <property type="molecule type" value="Genomic_DNA"/>
</dbReference>
<dbReference type="RefSeq" id="WP_057868708.1">
    <property type="nucleotide sequence ID" value="NZ_AZDX01000003.1"/>
</dbReference>
<keyword evidence="2" id="KW-1185">Reference proteome</keyword>
<dbReference type="OrthoDB" id="2327482at2"/>
<accession>A0A0R1MIV1</accession>
<gene>
    <name evidence="1" type="ORF">FC92_GL000987</name>
</gene>
<evidence type="ECO:0000313" key="2">
    <source>
        <dbReference type="Proteomes" id="UP000051448"/>
    </source>
</evidence>
<dbReference type="STRING" id="1423759.FC92_GL000987"/>
<comment type="caution">
    <text evidence="1">The sequence shown here is derived from an EMBL/GenBank/DDBJ whole genome shotgun (WGS) entry which is preliminary data.</text>
</comment>
<name>A0A0R1MIV1_9LACO</name>
<organism evidence="1 2">
    <name type="scientific">Liquorilactobacillus hordei DSM 19519</name>
    <dbReference type="NCBI Taxonomy" id="1423759"/>
    <lineage>
        <taxon>Bacteria</taxon>
        <taxon>Bacillati</taxon>
        <taxon>Bacillota</taxon>
        <taxon>Bacilli</taxon>
        <taxon>Lactobacillales</taxon>
        <taxon>Lactobacillaceae</taxon>
        <taxon>Liquorilactobacillus</taxon>
    </lineage>
</organism>